<feature type="transmembrane region" description="Helical" evidence="7">
    <location>
        <begin position="359"/>
        <end position="379"/>
    </location>
</feature>
<feature type="transmembrane region" description="Helical" evidence="7">
    <location>
        <begin position="332"/>
        <end position="353"/>
    </location>
</feature>
<evidence type="ECO:0000256" key="1">
    <source>
        <dbReference type="ARBA" id="ARBA00004651"/>
    </source>
</evidence>
<protein>
    <submittedName>
        <fullName evidence="8">MFS transporter</fullName>
    </submittedName>
</protein>
<feature type="transmembrane region" description="Helical" evidence="7">
    <location>
        <begin position="33"/>
        <end position="52"/>
    </location>
</feature>
<evidence type="ECO:0000256" key="7">
    <source>
        <dbReference type="SAM" id="Phobius"/>
    </source>
</evidence>
<dbReference type="InterPro" id="IPR036259">
    <property type="entry name" value="MFS_trans_sf"/>
</dbReference>
<keyword evidence="9" id="KW-1185">Reference proteome</keyword>
<keyword evidence="2" id="KW-0813">Transport</keyword>
<evidence type="ECO:0000256" key="2">
    <source>
        <dbReference type="ARBA" id="ARBA00022448"/>
    </source>
</evidence>
<gene>
    <name evidence="8" type="ORF">KGD84_14450</name>
</gene>
<dbReference type="PANTHER" id="PTHR23517:SF2">
    <property type="entry name" value="MULTIDRUG RESISTANCE PROTEIN MDTH"/>
    <property type="match status" value="1"/>
</dbReference>
<dbReference type="Gene3D" id="1.20.1250.20">
    <property type="entry name" value="MFS general substrate transporter like domains"/>
    <property type="match status" value="1"/>
</dbReference>
<feature type="transmembrane region" description="Helical" evidence="7">
    <location>
        <begin position="289"/>
        <end position="311"/>
    </location>
</feature>
<proteinExistence type="predicted"/>
<feature type="transmembrane region" description="Helical" evidence="7">
    <location>
        <begin position="129"/>
        <end position="149"/>
    </location>
</feature>
<feature type="transmembrane region" description="Helical" evidence="7">
    <location>
        <begin position="199"/>
        <end position="224"/>
    </location>
</feature>
<dbReference type="EMBL" id="CP074133">
    <property type="protein sequence ID" value="QUX25959.1"/>
    <property type="molecule type" value="Genomic_DNA"/>
</dbReference>
<dbReference type="InterPro" id="IPR011701">
    <property type="entry name" value="MFS"/>
</dbReference>
<evidence type="ECO:0000256" key="4">
    <source>
        <dbReference type="ARBA" id="ARBA00022692"/>
    </source>
</evidence>
<dbReference type="PANTHER" id="PTHR23517">
    <property type="entry name" value="RESISTANCE PROTEIN MDTM, PUTATIVE-RELATED-RELATED"/>
    <property type="match status" value="1"/>
</dbReference>
<feature type="transmembrane region" description="Helical" evidence="7">
    <location>
        <begin position="64"/>
        <end position="82"/>
    </location>
</feature>
<keyword evidence="3" id="KW-1003">Cell membrane</keyword>
<dbReference type="SUPFAM" id="SSF103473">
    <property type="entry name" value="MFS general substrate transporter"/>
    <property type="match status" value="1"/>
</dbReference>
<dbReference type="Proteomes" id="UP000676079">
    <property type="component" value="Chromosome"/>
</dbReference>
<sequence length="403" mass="39343">MYAAQAVGAVVDGAVLATAVLYFGTRVGVPVPWIGLVLGAGNLAALVAAVPLGALADAVGARRAAVGFTCLVGASLAVYAVADGPWTYAVGAVVFVVAQTGLGAARQAVVAARVEPRARVAARGRMHTLLNAGMGAGTVLGALVLAAGADAGFTLLYGGGALVVLGCALLLAGMPADPADSAAAGRDRRISAALGDRRLLAVTALTSVVQLCLPVLSVILPLWAAQGTRAPGWVPAVALGLNTVLVLAVQRPWADHVVSDAAAARSALWAAAALPGGCVLLGAAGAGGAAAATALVLAGIVLITVGEVAGGPPAWHLALRDVPAALQARHQAVFGMAGSVARIAGSAALLPFVLAAGAWGWTAVGAAMAAAAAGLALLARPVRRDLPHGRPGPGQAPGQPTEL</sequence>
<accession>A0ABX8BV66</accession>
<organism evidence="8 9">
    <name type="scientific">Nocardiopsis changdeensis</name>
    <dbReference type="NCBI Taxonomy" id="2831969"/>
    <lineage>
        <taxon>Bacteria</taxon>
        <taxon>Bacillati</taxon>
        <taxon>Actinomycetota</taxon>
        <taxon>Actinomycetes</taxon>
        <taxon>Streptosporangiales</taxon>
        <taxon>Nocardiopsidaceae</taxon>
        <taxon>Nocardiopsis</taxon>
    </lineage>
</organism>
<feature type="transmembrane region" description="Helical" evidence="7">
    <location>
        <begin position="155"/>
        <end position="178"/>
    </location>
</feature>
<feature type="transmembrane region" description="Helical" evidence="7">
    <location>
        <begin position="88"/>
        <end position="109"/>
    </location>
</feature>
<comment type="subcellular location">
    <subcellularLocation>
        <location evidence="1">Cell membrane</location>
        <topology evidence="1">Multi-pass membrane protein</topology>
    </subcellularLocation>
</comment>
<feature type="transmembrane region" description="Helical" evidence="7">
    <location>
        <begin position="262"/>
        <end position="283"/>
    </location>
</feature>
<keyword evidence="5 7" id="KW-1133">Transmembrane helix</keyword>
<evidence type="ECO:0000256" key="3">
    <source>
        <dbReference type="ARBA" id="ARBA00022475"/>
    </source>
</evidence>
<reference evidence="8 9" key="1">
    <citation type="submission" date="2021-05" db="EMBL/GenBank/DDBJ databases">
        <title>Direct Submission.</title>
        <authorList>
            <person name="Li K."/>
            <person name="Gao J."/>
        </authorList>
    </citation>
    <scope>NUCLEOTIDE SEQUENCE [LARGE SCALE GENOMIC DNA]</scope>
    <source>
        <strain evidence="8 9">Mg02</strain>
    </source>
</reference>
<evidence type="ECO:0000313" key="8">
    <source>
        <dbReference type="EMBL" id="QUX25959.1"/>
    </source>
</evidence>
<keyword evidence="4 7" id="KW-0812">Transmembrane</keyword>
<evidence type="ECO:0000256" key="5">
    <source>
        <dbReference type="ARBA" id="ARBA00022989"/>
    </source>
</evidence>
<name>A0ABX8BV66_9ACTN</name>
<feature type="transmembrane region" description="Helical" evidence="7">
    <location>
        <begin position="230"/>
        <end position="250"/>
    </location>
</feature>
<dbReference type="InterPro" id="IPR050171">
    <property type="entry name" value="MFS_Transporters"/>
</dbReference>
<dbReference type="Pfam" id="PF07690">
    <property type="entry name" value="MFS_1"/>
    <property type="match status" value="1"/>
</dbReference>
<keyword evidence="6 7" id="KW-0472">Membrane</keyword>
<evidence type="ECO:0000313" key="9">
    <source>
        <dbReference type="Proteomes" id="UP000676079"/>
    </source>
</evidence>
<evidence type="ECO:0000256" key="6">
    <source>
        <dbReference type="ARBA" id="ARBA00023136"/>
    </source>
</evidence>